<name>A0A251SK77_HELAN</name>
<dbReference type="AlphaFoldDB" id="A0A251SK77"/>
<accession>A0A251SK77</accession>
<proteinExistence type="predicted"/>
<evidence type="ECO:0000313" key="2">
    <source>
        <dbReference type="Proteomes" id="UP000215914"/>
    </source>
</evidence>
<dbReference type="Proteomes" id="UP000215914">
    <property type="component" value="Chromosome 14"/>
</dbReference>
<reference evidence="2" key="1">
    <citation type="journal article" date="2017" name="Nature">
        <title>The sunflower genome provides insights into oil metabolism, flowering and Asterid evolution.</title>
        <authorList>
            <person name="Badouin H."/>
            <person name="Gouzy J."/>
            <person name="Grassa C.J."/>
            <person name="Murat F."/>
            <person name="Staton S.E."/>
            <person name="Cottret L."/>
            <person name="Lelandais-Briere C."/>
            <person name="Owens G.L."/>
            <person name="Carrere S."/>
            <person name="Mayjonade B."/>
            <person name="Legrand L."/>
            <person name="Gill N."/>
            <person name="Kane N.C."/>
            <person name="Bowers J.E."/>
            <person name="Hubner S."/>
            <person name="Bellec A."/>
            <person name="Berard A."/>
            <person name="Berges H."/>
            <person name="Blanchet N."/>
            <person name="Boniface M.C."/>
            <person name="Brunel D."/>
            <person name="Catrice O."/>
            <person name="Chaidir N."/>
            <person name="Claudel C."/>
            <person name="Donnadieu C."/>
            <person name="Faraut T."/>
            <person name="Fievet G."/>
            <person name="Helmstetter N."/>
            <person name="King M."/>
            <person name="Knapp S.J."/>
            <person name="Lai Z."/>
            <person name="Le Paslier M.C."/>
            <person name="Lippi Y."/>
            <person name="Lorenzon L."/>
            <person name="Mandel J.R."/>
            <person name="Marage G."/>
            <person name="Marchand G."/>
            <person name="Marquand E."/>
            <person name="Bret-Mestries E."/>
            <person name="Morien E."/>
            <person name="Nambeesan S."/>
            <person name="Nguyen T."/>
            <person name="Pegot-Espagnet P."/>
            <person name="Pouilly N."/>
            <person name="Raftis F."/>
            <person name="Sallet E."/>
            <person name="Schiex T."/>
            <person name="Thomas J."/>
            <person name="Vandecasteele C."/>
            <person name="Vares D."/>
            <person name="Vear F."/>
            <person name="Vautrin S."/>
            <person name="Crespi M."/>
            <person name="Mangin B."/>
            <person name="Burke J.M."/>
            <person name="Salse J."/>
            <person name="Munos S."/>
            <person name="Vincourt P."/>
            <person name="Rieseberg L.H."/>
            <person name="Langlade N.B."/>
        </authorList>
    </citation>
    <scope>NUCLEOTIDE SEQUENCE [LARGE SCALE GENOMIC DNA]</scope>
    <source>
        <strain evidence="2">cv. SF193</strain>
    </source>
</reference>
<keyword evidence="2" id="KW-1185">Reference proteome</keyword>
<dbReference type="EMBL" id="CM007903">
    <property type="protein sequence ID" value="OTF97880.1"/>
    <property type="molecule type" value="Genomic_DNA"/>
</dbReference>
<gene>
    <name evidence="1" type="ORF">HannXRQ_Chr14g0439531</name>
</gene>
<dbReference type="InParanoid" id="A0A251SK77"/>
<sequence length="136" mass="15521">MGLEQRRTPTSQISRFGVAWQTLRFTDIVVKYEGFLINIQKFDKDLWSRAEGKNKGKVYGLGNDSDPCVHSGEDPEIEKFNLVIKELVKEKDEEKERFNGIIAGLLADKEKDKVDKDALLDSMSQIEAMLTATVRR</sequence>
<protein>
    <submittedName>
        <fullName evidence="1">Uncharacterized protein</fullName>
    </submittedName>
</protein>
<organism evidence="1 2">
    <name type="scientific">Helianthus annuus</name>
    <name type="common">Common sunflower</name>
    <dbReference type="NCBI Taxonomy" id="4232"/>
    <lineage>
        <taxon>Eukaryota</taxon>
        <taxon>Viridiplantae</taxon>
        <taxon>Streptophyta</taxon>
        <taxon>Embryophyta</taxon>
        <taxon>Tracheophyta</taxon>
        <taxon>Spermatophyta</taxon>
        <taxon>Magnoliopsida</taxon>
        <taxon>eudicotyledons</taxon>
        <taxon>Gunneridae</taxon>
        <taxon>Pentapetalae</taxon>
        <taxon>asterids</taxon>
        <taxon>campanulids</taxon>
        <taxon>Asterales</taxon>
        <taxon>Asteraceae</taxon>
        <taxon>Asteroideae</taxon>
        <taxon>Heliantheae alliance</taxon>
        <taxon>Heliantheae</taxon>
        <taxon>Helianthus</taxon>
    </lineage>
</organism>
<evidence type="ECO:0000313" key="1">
    <source>
        <dbReference type="EMBL" id="OTF97880.1"/>
    </source>
</evidence>